<feature type="non-terminal residue" evidence="1">
    <location>
        <position position="1"/>
    </location>
</feature>
<proteinExistence type="predicted"/>
<reference evidence="1 2" key="1">
    <citation type="journal article" date="2024" name="BMC Genomics">
        <title>De novo assembly and annotation of Popillia japonica's genome with initial clues to its potential as an invasive pest.</title>
        <authorList>
            <person name="Cucini C."/>
            <person name="Boschi S."/>
            <person name="Funari R."/>
            <person name="Cardaioli E."/>
            <person name="Iannotti N."/>
            <person name="Marturano G."/>
            <person name="Paoli F."/>
            <person name="Bruttini M."/>
            <person name="Carapelli A."/>
            <person name="Frati F."/>
            <person name="Nardi F."/>
        </authorList>
    </citation>
    <scope>NUCLEOTIDE SEQUENCE [LARGE SCALE GENOMIC DNA]</scope>
    <source>
        <strain evidence="1">DMR45628</strain>
    </source>
</reference>
<comment type="caution">
    <text evidence="1">The sequence shown here is derived from an EMBL/GenBank/DDBJ whole genome shotgun (WGS) entry which is preliminary data.</text>
</comment>
<dbReference type="EMBL" id="JASPKY010002561">
    <property type="protein sequence ID" value="KAK9667613.1"/>
    <property type="molecule type" value="Genomic_DNA"/>
</dbReference>
<dbReference type="Proteomes" id="UP001458880">
    <property type="component" value="Unassembled WGS sequence"/>
</dbReference>
<dbReference type="AlphaFoldDB" id="A0AAW1GWU8"/>
<sequence length="77" mass="8400">VRRGKRGPRTVRVARTVADILYCVCARGKARKRYELSFWGRSGVGGGRRGNVEHSGWAEGGQFAEADVGKSSIALQH</sequence>
<evidence type="ECO:0000313" key="1">
    <source>
        <dbReference type="EMBL" id="KAK9667613.1"/>
    </source>
</evidence>
<accession>A0AAW1GWU8</accession>
<name>A0AAW1GWU8_POPJA</name>
<protein>
    <submittedName>
        <fullName evidence="1">Uncharacterized protein</fullName>
    </submittedName>
</protein>
<evidence type="ECO:0000313" key="2">
    <source>
        <dbReference type="Proteomes" id="UP001458880"/>
    </source>
</evidence>
<keyword evidence="2" id="KW-1185">Reference proteome</keyword>
<gene>
    <name evidence="1" type="ORF">QE152_g41267</name>
</gene>
<organism evidence="1 2">
    <name type="scientific">Popillia japonica</name>
    <name type="common">Japanese beetle</name>
    <dbReference type="NCBI Taxonomy" id="7064"/>
    <lineage>
        <taxon>Eukaryota</taxon>
        <taxon>Metazoa</taxon>
        <taxon>Ecdysozoa</taxon>
        <taxon>Arthropoda</taxon>
        <taxon>Hexapoda</taxon>
        <taxon>Insecta</taxon>
        <taxon>Pterygota</taxon>
        <taxon>Neoptera</taxon>
        <taxon>Endopterygota</taxon>
        <taxon>Coleoptera</taxon>
        <taxon>Polyphaga</taxon>
        <taxon>Scarabaeiformia</taxon>
        <taxon>Scarabaeidae</taxon>
        <taxon>Rutelinae</taxon>
        <taxon>Popillia</taxon>
    </lineage>
</organism>